<sequence>MGIFISWIFIKYGILATLIWHFSVDAVYSAMLLLNSTNPYYFSTGLVCAFVVLLPLVYAIIAYKKNGGFIVSDNLVNALDTEIIKEKENSIE</sequence>
<evidence type="ECO:0000313" key="2">
    <source>
        <dbReference type="EMBL" id="SVD08791.1"/>
    </source>
</evidence>
<dbReference type="EMBL" id="UINC01128805">
    <property type="protein sequence ID" value="SVD08791.1"/>
    <property type="molecule type" value="Genomic_DNA"/>
</dbReference>
<keyword evidence="1" id="KW-0812">Transmembrane</keyword>
<reference evidence="2" key="1">
    <citation type="submission" date="2018-05" db="EMBL/GenBank/DDBJ databases">
        <authorList>
            <person name="Lanie J.A."/>
            <person name="Ng W.-L."/>
            <person name="Kazmierczak K.M."/>
            <person name="Andrzejewski T.M."/>
            <person name="Davidsen T.M."/>
            <person name="Wayne K.J."/>
            <person name="Tettelin H."/>
            <person name="Glass J.I."/>
            <person name="Rusch D."/>
            <person name="Podicherti R."/>
            <person name="Tsui H.-C.T."/>
            <person name="Winkler M.E."/>
        </authorList>
    </citation>
    <scope>NUCLEOTIDE SEQUENCE</scope>
</reference>
<keyword evidence="1" id="KW-1133">Transmembrane helix</keyword>
<accession>A0A382SIQ7</accession>
<dbReference type="AlphaFoldDB" id="A0A382SIQ7"/>
<keyword evidence="1" id="KW-0472">Membrane</keyword>
<proteinExistence type="predicted"/>
<feature type="non-terminal residue" evidence="2">
    <location>
        <position position="92"/>
    </location>
</feature>
<evidence type="ECO:0000256" key="1">
    <source>
        <dbReference type="SAM" id="Phobius"/>
    </source>
</evidence>
<organism evidence="2">
    <name type="scientific">marine metagenome</name>
    <dbReference type="NCBI Taxonomy" id="408172"/>
    <lineage>
        <taxon>unclassified sequences</taxon>
        <taxon>metagenomes</taxon>
        <taxon>ecological metagenomes</taxon>
    </lineage>
</organism>
<feature type="transmembrane region" description="Helical" evidence="1">
    <location>
        <begin position="12"/>
        <end position="34"/>
    </location>
</feature>
<name>A0A382SIQ7_9ZZZZ</name>
<gene>
    <name evidence="2" type="ORF">METZ01_LOCUS361645</name>
</gene>
<feature type="transmembrane region" description="Helical" evidence="1">
    <location>
        <begin position="40"/>
        <end position="61"/>
    </location>
</feature>
<protein>
    <recommendedName>
        <fullName evidence="3">CPBP family intramembrane metalloprotease</fullName>
    </recommendedName>
</protein>
<evidence type="ECO:0008006" key="3">
    <source>
        <dbReference type="Google" id="ProtNLM"/>
    </source>
</evidence>